<dbReference type="InterPro" id="IPR036754">
    <property type="entry name" value="YbaK/aa-tRNA-synt-asso_dom_sf"/>
</dbReference>
<gene>
    <name evidence="1" type="ORF">KIPB_009655</name>
</gene>
<keyword evidence="2" id="KW-1185">Reference proteome</keyword>
<accession>A0A9K3D1Y9</accession>
<reference evidence="1 2" key="1">
    <citation type="journal article" date="2018" name="PLoS ONE">
        <title>The draft genome of Kipferlia bialata reveals reductive genome evolution in fornicate parasites.</title>
        <authorList>
            <person name="Tanifuji G."/>
            <person name="Takabayashi S."/>
            <person name="Kume K."/>
            <person name="Takagi M."/>
            <person name="Nakayama T."/>
            <person name="Kamikawa R."/>
            <person name="Inagaki Y."/>
            <person name="Hashimoto T."/>
        </authorList>
    </citation>
    <scope>NUCLEOTIDE SEQUENCE [LARGE SCALE GENOMIC DNA]</scope>
    <source>
        <strain evidence="1">NY0173</strain>
    </source>
</reference>
<evidence type="ECO:0000313" key="2">
    <source>
        <dbReference type="Proteomes" id="UP000265618"/>
    </source>
</evidence>
<dbReference type="CDD" id="cd04332">
    <property type="entry name" value="YbaK_like"/>
    <property type="match status" value="1"/>
</dbReference>
<dbReference type="Proteomes" id="UP000265618">
    <property type="component" value="Unassembled WGS sequence"/>
</dbReference>
<evidence type="ECO:0008006" key="3">
    <source>
        <dbReference type="Google" id="ProtNLM"/>
    </source>
</evidence>
<dbReference type="PANTHER" id="PTHR30411:SF4">
    <property type="entry name" value="YBAK_AMINOACYL-TRNA SYNTHETASE-ASSOCIATED DOMAIN-CONTAINING PROTEIN"/>
    <property type="match status" value="1"/>
</dbReference>
<dbReference type="GO" id="GO:0002161">
    <property type="term" value="F:aminoacyl-tRNA deacylase activity"/>
    <property type="evidence" value="ECO:0007669"/>
    <property type="project" value="InterPro"/>
</dbReference>
<name>A0A9K3D1Y9_9EUKA</name>
<comment type="caution">
    <text evidence="1">The sequence shown here is derived from an EMBL/GenBank/DDBJ whole genome shotgun (WGS) entry which is preliminary data.</text>
</comment>
<proteinExistence type="predicted"/>
<dbReference type="Gene3D" id="3.90.960.10">
    <property type="entry name" value="YbaK/aminoacyl-tRNA synthetase-associated domain"/>
    <property type="match status" value="1"/>
</dbReference>
<dbReference type="PANTHER" id="PTHR30411">
    <property type="entry name" value="CYTOPLASMIC PROTEIN"/>
    <property type="match status" value="1"/>
</dbReference>
<dbReference type="OrthoDB" id="1058301at2759"/>
<sequence>MITAGGGGGVPHDDHLCKVVMFENTAWVQVNDPQTGAPLEELDYRNPRFFMVLVQYSHKIQTQELWKHMRNLGKSVNAPRQANTPRQAGEADALRLSGQEFNGITPVGLKSAMPLLLCKSVTRLSPPYVWIGGADRDVKLGVPVEELIRCYGATVVEMSEKRDD</sequence>
<dbReference type="SUPFAM" id="SSF55826">
    <property type="entry name" value="YbaK/ProRS associated domain"/>
    <property type="match status" value="1"/>
</dbReference>
<dbReference type="EMBL" id="BDIP01003347">
    <property type="protein sequence ID" value="GIQ87588.1"/>
    <property type="molecule type" value="Genomic_DNA"/>
</dbReference>
<evidence type="ECO:0000313" key="1">
    <source>
        <dbReference type="EMBL" id="GIQ87588.1"/>
    </source>
</evidence>
<organism evidence="1 2">
    <name type="scientific">Kipferlia bialata</name>
    <dbReference type="NCBI Taxonomy" id="797122"/>
    <lineage>
        <taxon>Eukaryota</taxon>
        <taxon>Metamonada</taxon>
        <taxon>Carpediemonas-like organisms</taxon>
        <taxon>Kipferlia</taxon>
    </lineage>
</organism>
<dbReference type="AlphaFoldDB" id="A0A9K3D1Y9"/>
<protein>
    <recommendedName>
        <fullName evidence="3">YbaK/aminoacyl-tRNA synthetase-associated domain-containing protein</fullName>
    </recommendedName>
</protein>